<dbReference type="Pfam" id="PF00528">
    <property type="entry name" value="BPD_transp_1"/>
    <property type="match status" value="2"/>
</dbReference>
<dbReference type="CDD" id="cd06261">
    <property type="entry name" value="TM_PBP2"/>
    <property type="match status" value="2"/>
</dbReference>
<protein>
    <submittedName>
        <fullName evidence="7">Bicarbonate transport system permease protein CmpB</fullName>
    </submittedName>
</protein>
<evidence type="ECO:0000313" key="8">
    <source>
        <dbReference type="Proteomes" id="UP000236642"/>
    </source>
</evidence>
<reference evidence="8" key="1">
    <citation type="submission" date="2017-09" db="EMBL/GenBank/DDBJ databases">
        <title>Metaegenomics of thermophilic ammonia-oxidizing enrichment culture.</title>
        <authorList>
            <person name="Kato S."/>
            <person name="Suzuki K."/>
        </authorList>
    </citation>
    <scope>NUCLEOTIDE SEQUENCE [LARGE SCALE GENOMIC DNA]</scope>
</reference>
<dbReference type="AlphaFoldDB" id="A0A2H5Y772"/>
<comment type="similarity">
    <text evidence="5">Belongs to the binding-protein-dependent transport system permease family.</text>
</comment>
<feature type="domain" description="ABC transmembrane type-1" evidence="6">
    <location>
        <begin position="367"/>
        <end position="557"/>
    </location>
</feature>
<proteinExistence type="inferred from homology"/>
<feature type="transmembrane region" description="Helical" evidence="5">
    <location>
        <begin position="98"/>
        <end position="120"/>
    </location>
</feature>
<feature type="transmembrane region" description="Helical" evidence="5">
    <location>
        <begin position="126"/>
        <end position="149"/>
    </location>
</feature>
<feature type="transmembrane region" description="Helical" evidence="5">
    <location>
        <begin position="372"/>
        <end position="393"/>
    </location>
</feature>
<dbReference type="GO" id="GO:0055085">
    <property type="term" value="P:transmembrane transport"/>
    <property type="evidence" value="ECO:0007669"/>
    <property type="project" value="InterPro"/>
</dbReference>
<feature type="transmembrane region" description="Helical" evidence="5">
    <location>
        <begin position="536"/>
        <end position="558"/>
    </location>
</feature>
<keyword evidence="5" id="KW-0813">Transport</keyword>
<evidence type="ECO:0000256" key="2">
    <source>
        <dbReference type="ARBA" id="ARBA00022692"/>
    </source>
</evidence>
<dbReference type="Proteomes" id="UP000236642">
    <property type="component" value="Unassembled WGS sequence"/>
</dbReference>
<feature type="transmembrane region" description="Helical" evidence="5">
    <location>
        <begin position="20"/>
        <end position="44"/>
    </location>
</feature>
<comment type="caution">
    <text evidence="7">The sequence shown here is derived from an EMBL/GenBank/DDBJ whole genome shotgun (WGS) entry which is preliminary data.</text>
</comment>
<keyword evidence="4 5" id="KW-0472">Membrane</keyword>
<comment type="subcellular location">
    <subcellularLocation>
        <location evidence="5">Cell membrane</location>
        <topology evidence="5">Multi-pass membrane protein</topology>
    </subcellularLocation>
    <subcellularLocation>
        <location evidence="1">Membrane</location>
        <topology evidence="1">Multi-pass membrane protein</topology>
    </subcellularLocation>
</comment>
<evidence type="ECO:0000256" key="5">
    <source>
        <dbReference type="RuleBase" id="RU363032"/>
    </source>
</evidence>
<feature type="domain" description="ABC transmembrane type-1" evidence="6">
    <location>
        <begin position="60"/>
        <end position="258"/>
    </location>
</feature>
<feature type="transmembrane region" description="Helical" evidence="5">
    <location>
        <begin position="182"/>
        <end position="204"/>
    </location>
</feature>
<dbReference type="InterPro" id="IPR035906">
    <property type="entry name" value="MetI-like_sf"/>
</dbReference>
<keyword evidence="2 5" id="KW-0812">Transmembrane</keyword>
<evidence type="ECO:0000256" key="3">
    <source>
        <dbReference type="ARBA" id="ARBA00022989"/>
    </source>
</evidence>
<feature type="transmembrane region" description="Helical" evidence="5">
    <location>
        <begin position="234"/>
        <end position="254"/>
    </location>
</feature>
<dbReference type="PANTHER" id="PTHR42744">
    <property type="entry name" value="BINDING-PROTEIN-DEPENDENT TRANSPORT SYSTEMS INNER MEMBRANE COMPONENT"/>
    <property type="match status" value="1"/>
</dbReference>
<feature type="transmembrane region" description="Helical" evidence="5">
    <location>
        <begin position="327"/>
        <end position="352"/>
    </location>
</feature>
<sequence>MRRFFGAFIPIRVALSGADVGILLLLIATLVLGMTLAVRAPAAISGPAIRLAPEALPYYALRSLLRMAAAYALSLLFSLTVGYVAATQRWAGAVILPLLDVLQSVPILSFLPVVALSLTAILPEDIAVELASIVLIFTSQVWNMTFSFYQSMITIPTDLREAARIFRLNPWLRFRHLELPHAAVPLIWNSMMSWAGGWFFLMAAETFTVGARDFRLIGLGTYLQLAAEQGDLQALAWGLGVLVGIIVGMDQLLWRPLLAWADKFRLELVESDEAPSSWLYDLWQRATLSEWFIERIWNPMMERVDAVLGRWSAQLAARPALNPIPSWVFLLPLAAIAGIGFAYGVHAAFRLLSALPPSSLPLLGLATLASMARVFSAQLIALAWTIPLGVAIGMNRSLAARVQPLIQIVASIPATALFPVILIFLLRLPMGLELAAVALMLMGTQWYLLFNIIAGASAIPRDLIFTTEILGVRGLERWRVLILPAIFPYLVTGLITASGGAWNATIVAEYVEFAGRAHATLGLGALIAQATGHGDYPMLLAATLTMILTVVAFNRLVWRRLYALAAERFRLDSFQ</sequence>
<feature type="transmembrane region" description="Helical" evidence="5">
    <location>
        <begin position="405"/>
        <end position="428"/>
    </location>
</feature>
<accession>A0A2H5Y772</accession>
<dbReference type="EMBL" id="BEHY01000034">
    <property type="protein sequence ID" value="GBD09284.1"/>
    <property type="molecule type" value="Genomic_DNA"/>
</dbReference>
<evidence type="ECO:0000313" key="7">
    <source>
        <dbReference type="EMBL" id="GBD09284.1"/>
    </source>
</evidence>
<evidence type="ECO:0000256" key="4">
    <source>
        <dbReference type="ARBA" id="ARBA00023136"/>
    </source>
</evidence>
<evidence type="ECO:0000259" key="6">
    <source>
        <dbReference type="PROSITE" id="PS50928"/>
    </source>
</evidence>
<dbReference type="PROSITE" id="PS50928">
    <property type="entry name" value="ABC_TM1"/>
    <property type="match status" value="2"/>
</dbReference>
<dbReference type="PANTHER" id="PTHR42744:SF1">
    <property type="entry name" value="BINDING-PROTEIN-DEPENDENT TRANSPORT SYSTEMS INNER MEMBRANE COMPONENT"/>
    <property type="match status" value="1"/>
</dbReference>
<feature type="transmembrane region" description="Helical" evidence="5">
    <location>
        <begin position="480"/>
        <end position="502"/>
    </location>
</feature>
<dbReference type="InterPro" id="IPR000515">
    <property type="entry name" value="MetI-like"/>
</dbReference>
<dbReference type="GO" id="GO:0005886">
    <property type="term" value="C:plasma membrane"/>
    <property type="evidence" value="ECO:0007669"/>
    <property type="project" value="UniProtKB-SubCell"/>
</dbReference>
<dbReference type="Gene3D" id="1.10.3720.10">
    <property type="entry name" value="MetI-like"/>
    <property type="match status" value="2"/>
</dbReference>
<name>A0A2H5Y772_9CHLR</name>
<gene>
    <name evidence="7" type="primary">cmpB</name>
    <name evidence="7" type="ORF">HRbin22_01534</name>
</gene>
<feature type="transmembrane region" description="Helical" evidence="5">
    <location>
        <begin position="64"/>
        <end position="86"/>
    </location>
</feature>
<dbReference type="SUPFAM" id="SSF161098">
    <property type="entry name" value="MetI-like"/>
    <property type="match status" value="2"/>
</dbReference>
<organism evidence="7 8">
    <name type="scientific">Candidatus Thermoflexus japonica</name>
    <dbReference type="NCBI Taxonomy" id="2035417"/>
    <lineage>
        <taxon>Bacteria</taxon>
        <taxon>Bacillati</taxon>
        <taxon>Chloroflexota</taxon>
        <taxon>Thermoflexia</taxon>
        <taxon>Thermoflexales</taxon>
        <taxon>Thermoflexaceae</taxon>
        <taxon>Thermoflexus</taxon>
    </lineage>
</organism>
<keyword evidence="3 5" id="KW-1133">Transmembrane helix</keyword>
<evidence type="ECO:0000256" key="1">
    <source>
        <dbReference type="ARBA" id="ARBA00004141"/>
    </source>
</evidence>
<feature type="transmembrane region" description="Helical" evidence="5">
    <location>
        <begin position="434"/>
        <end position="459"/>
    </location>
</feature>